<comment type="function">
    <text evidence="1 12">Catalyzes the condensation of (S)-aspartate-beta-semialdehyde [(S)-ASA] and pyruvate to 4-hydroxy-tetrahydrodipicolinate (HTPA).</text>
</comment>
<reference evidence="16" key="1">
    <citation type="submission" date="2016-04" db="EMBL/GenBank/DDBJ databases">
        <authorList>
            <person name="Evans L.H."/>
            <person name="Alamgir A."/>
            <person name="Owens N."/>
            <person name="Weber N.D."/>
            <person name="Virtaneva K."/>
            <person name="Barbian K."/>
            <person name="Babar A."/>
            <person name="Rosenke K."/>
        </authorList>
    </citation>
    <scope>NUCLEOTIDE SEQUENCE</scope>
    <source>
        <strain evidence="16">86</strain>
    </source>
</reference>
<dbReference type="PRINTS" id="PR00146">
    <property type="entry name" value="DHPICSNTHASE"/>
</dbReference>
<evidence type="ECO:0000313" key="16">
    <source>
        <dbReference type="EMBL" id="SBW10985.1"/>
    </source>
</evidence>
<dbReference type="SUPFAM" id="SSF51569">
    <property type="entry name" value="Aldolase"/>
    <property type="match status" value="1"/>
</dbReference>
<evidence type="ECO:0000256" key="10">
    <source>
        <dbReference type="ARBA" id="ARBA00023270"/>
    </source>
</evidence>
<evidence type="ECO:0000256" key="6">
    <source>
        <dbReference type="ARBA" id="ARBA00022605"/>
    </source>
</evidence>
<dbReference type="EMBL" id="FLUN01000001">
    <property type="protein sequence ID" value="SBW10985.1"/>
    <property type="molecule type" value="Genomic_DNA"/>
</dbReference>
<evidence type="ECO:0000256" key="4">
    <source>
        <dbReference type="ARBA" id="ARBA00012086"/>
    </source>
</evidence>
<dbReference type="PROSITE" id="PS00666">
    <property type="entry name" value="DHDPS_2"/>
    <property type="match status" value="1"/>
</dbReference>
<evidence type="ECO:0000256" key="12">
    <source>
        <dbReference type="HAMAP-Rule" id="MF_00418"/>
    </source>
</evidence>
<evidence type="ECO:0000256" key="1">
    <source>
        <dbReference type="ARBA" id="ARBA00003294"/>
    </source>
</evidence>
<keyword evidence="8 12" id="KW-0457">Lysine biosynthesis</keyword>
<comment type="caution">
    <text evidence="12">Was originally thought to be a dihydrodipicolinate synthase (DHDPS), catalyzing the condensation of (S)-aspartate-beta-semialdehyde [(S)-ASA] and pyruvate to dihydrodipicolinate (DHDP). However, it was shown in E.coli that the product of the enzymatic reaction is not dihydrodipicolinate but in fact (4S)-4-hydroxy-2,3,4,5-tetrahydro-(2S)-dipicolinic acid (HTPA), and that the consecutive dehydration reaction leading to DHDP is not spontaneous but catalyzed by DapB.</text>
</comment>
<dbReference type="InterPro" id="IPR013785">
    <property type="entry name" value="Aldolase_TIM"/>
</dbReference>
<comment type="pathway">
    <text evidence="2 12">Amino-acid biosynthesis; L-lysine biosynthesis via DAP pathway; (S)-tetrahydrodipicolinate from L-aspartate: step 3/4.</text>
</comment>
<evidence type="ECO:0000256" key="15">
    <source>
        <dbReference type="PIRSR" id="PIRSR001365-2"/>
    </source>
</evidence>
<evidence type="ECO:0000256" key="14">
    <source>
        <dbReference type="PIRSR" id="PIRSR001365-1"/>
    </source>
</evidence>
<keyword evidence="5 12" id="KW-0963">Cytoplasm</keyword>
<dbReference type="InterPro" id="IPR005263">
    <property type="entry name" value="DapA"/>
</dbReference>
<evidence type="ECO:0000256" key="9">
    <source>
        <dbReference type="ARBA" id="ARBA00023239"/>
    </source>
</evidence>
<evidence type="ECO:0000256" key="13">
    <source>
        <dbReference type="PIRNR" id="PIRNR001365"/>
    </source>
</evidence>
<feature type="active site" description="Proton donor/acceptor" evidence="12 14">
    <location>
        <position position="135"/>
    </location>
</feature>
<dbReference type="GO" id="GO:0008840">
    <property type="term" value="F:4-hydroxy-tetrahydrodipicolinate synthase activity"/>
    <property type="evidence" value="ECO:0007669"/>
    <property type="project" value="UniProtKB-UniRule"/>
</dbReference>
<comment type="catalytic activity">
    <reaction evidence="11 12">
        <text>L-aspartate 4-semialdehyde + pyruvate = (2S,4S)-4-hydroxy-2,3,4,5-tetrahydrodipicolinate + H2O + H(+)</text>
        <dbReference type="Rhea" id="RHEA:34171"/>
        <dbReference type="ChEBI" id="CHEBI:15361"/>
        <dbReference type="ChEBI" id="CHEBI:15377"/>
        <dbReference type="ChEBI" id="CHEBI:15378"/>
        <dbReference type="ChEBI" id="CHEBI:67139"/>
        <dbReference type="ChEBI" id="CHEBI:537519"/>
        <dbReference type="EC" id="4.3.3.7"/>
    </reaction>
</comment>
<dbReference type="EC" id="4.3.3.7" evidence="4 12"/>
<comment type="similarity">
    <text evidence="3 12 13">Belongs to the DapA family.</text>
</comment>
<dbReference type="GO" id="GO:0009089">
    <property type="term" value="P:lysine biosynthetic process via diaminopimelate"/>
    <property type="evidence" value="ECO:0007669"/>
    <property type="project" value="UniProtKB-UniRule"/>
</dbReference>
<gene>
    <name evidence="12 16" type="primary">dapA</name>
    <name evidence="16" type="ORF">KL86CLO1_13121</name>
</gene>
<organism evidence="16">
    <name type="scientific">uncultured Eubacteriales bacterium</name>
    <dbReference type="NCBI Taxonomy" id="172733"/>
    <lineage>
        <taxon>Bacteria</taxon>
        <taxon>Bacillati</taxon>
        <taxon>Bacillota</taxon>
        <taxon>Clostridia</taxon>
        <taxon>Eubacteriales</taxon>
        <taxon>environmental samples</taxon>
    </lineage>
</organism>
<dbReference type="InterPro" id="IPR002220">
    <property type="entry name" value="DapA-like"/>
</dbReference>
<accession>A0A212KHF4</accession>
<evidence type="ECO:0000256" key="8">
    <source>
        <dbReference type="ARBA" id="ARBA00023154"/>
    </source>
</evidence>
<dbReference type="GO" id="GO:0019877">
    <property type="term" value="P:diaminopimelate biosynthetic process"/>
    <property type="evidence" value="ECO:0007669"/>
    <property type="project" value="UniProtKB-UniRule"/>
</dbReference>
<feature type="active site" description="Schiff-base intermediate with substrate" evidence="12 14">
    <location>
        <position position="163"/>
    </location>
</feature>
<name>A0A212KHF4_9FIRM</name>
<dbReference type="AlphaFoldDB" id="A0A212KHF4"/>
<keyword evidence="6 12" id="KW-0028">Amino-acid biosynthesis</keyword>
<dbReference type="HAMAP" id="MF_00418">
    <property type="entry name" value="DapA"/>
    <property type="match status" value="1"/>
</dbReference>
<evidence type="ECO:0000256" key="5">
    <source>
        <dbReference type="ARBA" id="ARBA00022490"/>
    </source>
</evidence>
<dbReference type="Gene3D" id="3.20.20.70">
    <property type="entry name" value="Aldolase class I"/>
    <property type="match status" value="1"/>
</dbReference>
<sequence>MLEVRGIIAAMSTPFFEDETINEAELRNQVDRFIYAGLHGIFTLGTNGENYAMSFEEKVRVMECVIDQADHRLPVYVGTGCTTTKETVALTKKAKELGADCASIVSPYFAANTQEGLYAHYRTVAEEGGLPVLIYNMPARTGVNVHYKTVEKLAQVPNIIGIKDSSGNFDNMLRYIEVTDPGKFAVLSGNDSLILYCLLAGGHGGISGISNVFPERMVAIYSNWEKGNMKEARRVQDSIRPLRDCMAMGNPNSVVKRAAFMLGQNLGPVRAPFDIRDEAFDAAIRKALDVIANGEKG</sequence>
<comment type="subunit">
    <text evidence="12">Homotetramer; dimer of dimers.</text>
</comment>
<proteinExistence type="inferred from homology"/>
<keyword evidence="10 12" id="KW-0704">Schiff base</keyword>
<comment type="subcellular location">
    <subcellularLocation>
        <location evidence="12">Cytoplasm</location>
    </subcellularLocation>
</comment>
<dbReference type="CDD" id="cd00408">
    <property type="entry name" value="DHDPS-like"/>
    <property type="match status" value="1"/>
</dbReference>
<dbReference type="UniPathway" id="UPA00034">
    <property type="reaction ID" value="UER00017"/>
</dbReference>
<dbReference type="PIRSF" id="PIRSF001365">
    <property type="entry name" value="DHDPS"/>
    <property type="match status" value="1"/>
</dbReference>
<dbReference type="InterPro" id="IPR020625">
    <property type="entry name" value="Schiff_base-form_aldolases_AS"/>
</dbReference>
<dbReference type="NCBIfam" id="TIGR00674">
    <property type="entry name" value="dapA"/>
    <property type="match status" value="1"/>
</dbReference>
<evidence type="ECO:0000256" key="11">
    <source>
        <dbReference type="ARBA" id="ARBA00047836"/>
    </source>
</evidence>
<evidence type="ECO:0000256" key="3">
    <source>
        <dbReference type="ARBA" id="ARBA00007592"/>
    </source>
</evidence>
<dbReference type="SMART" id="SM01130">
    <property type="entry name" value="DHDPS"/>
    <property type="match status" value="1"/>
</dbReference>
<keyword evidence="7 12" id="KW-0220">Diaminopimelate biosynthesis</keyword>
<dbReference type="GO" id="GO:0005737">
    <property type="term" value="C:cytoplasm"/>
    <property type="evidence" value="ECO:0007669"/>
    <property type="project" value="UniProtKB-SubCell"/>
</dbReference>
<comment type="caution">
    <text evidence="12">Lacks conserved residue(s) required for the propagation of feature annotation.</text>
</comment>
<dbReference type="PANTHER" id="PTHR12128">
    <property type="entry name" value="DIHYDRODIPICOLINATE SYNTHASE"/>
    <property type="match status" value="1"/>
</dbReference>
<dbReference type="Pfam" id="PF00701">
    <property type="entry name" value="DHDPS"/>
    <property type="match status" value="1"/>
</dbReference>
<keyword evidence="9 12" id="KW-0456">Lyase</keyword>
<evidence type="ECO:0000256" key="7">
    <source>
        <dbReference type="ARBA" id="ARBA00022915"/>
    </source>
</evidence>
<dbReference type="PANTHER" id="PTHR12128:SF66">
    <property type="entry name" value="4-HYDROXY-2-OXOGLUTARATE ALDOLASE, MITOCHONDRIAL"/>
    <property type="match status" value="1"/>
</dbReference>
<evidence type="ECO:0000256" key="2">
    <source>
        <dbReference type="ARBA" id="ARBA00005120"/>
    </source>
</evidence>
<protein>
    <recommendedName>
        <fullName evidence="4 12">4-hydroxy-tetrahydrodipicolinate synthase</fullName>
        <shortName evidence="12">HTPA synthase</shortName>
        <ecNumber evidence="4 12">4.3.3.7</ecNumber>
    </recommendedName>
</protein>
<feature type="binding site" evidence="12 15">
    <location>
        <position position="206"/>
    </location>
    <ligand>
        <name>pyruvate</name>
        <dbReference type="ChEBI" id="CHEBI:15361"/>
    </ligand>
</feature>
<feature type="site" description="Part of a proton relay during catalysis" evidence="12">
    <location>
        <position position="46"/>
    </location>
</feature>